<evidence type="ECO:0000313" key="12">
    <source>
        <dbReference type="Proteomes" id="UP001177670"/>
    </source>
</evidence>
<evidence type="ECO:0000256" key="1">
    <source>
        <dbReference type="ARBA" id="ARBA00004225"/>
    </source>
</evidence>
<gene>
    <name evidence="11" type="ORF">K0M31_017261</name>
</gene>
<evidence type="ECO:0000256" key="2">
    <source>
        <dbReference type="ARBA" id="ARBA00006375"/>
    </source>
</evidence>
<comment type="subcellular location">
    <subcellularLocation>
        <location evidence="1">Mitochondrion membrane</location>
        <topology evidence="1">Multi-pass membrane protein</topology>
    </subcellularLocation>
</comment>
<dbReference type="PROSITE" id="PS50920">
    <property type="entry name" value="SOLCAR"/>
    <property type="match status" value="3"/>
</dbReference>
<comment type="caution">
    <text evidence="11">The sequence shown here is derived from an EMBL/GenBank/DDBJ whole genome shotgun (WGS) entry which is preliminary data.</text>
</comment>
<keyword evidence="6" id="KW-1133">Transmembrane helix</keyword>
<evidence type="ECO:0000256" key="8">
    <source>
        <dbReference type="ARBA" id="ARBA00023136"/>
    </source>
</evidence>
<evidence type="ECO:0000313" key="11">
    <source>
        <dbReference type="EMBL" id="KAK1130956.1"/>
    </source>
</evidence>
<dbReference type="Pfam" id="PF00153">
    <property type="entry name" value="Mito_carr"/>
    <property type="match status" value="3"/>
</dbReference>
<reference evidence="11" key="1">
    <citation type="submission" date="2021-10" db="EMBL/GenBank/DDBJ databases">
        <title>Melipona bicolor Genome sequencing and assembly.</title>
        <authorList>
            <person name="Araujo N.S."/>
            <person name="Arias M.C."/>
        </authorList>
    </citation>
    <scope>NUCLEOTIDE SEQUENCE</scope>
    <source>
        <strain evidence="11">USP_2M_L1-L4_2017</strain>
        <tissue evidence="11">Whole body</tissue>
    </source>
</reference>
<feature type="repeat" description="Solcar" evidence="9">
    <location>
        <begin position="17"/>
        <end position="102"/>
    </location>
</feature>
<dbReference type="InterPro" id="IPR023395">
    <property type="entry name" value="MCP_dom_sf"/>
</dbReference>
<sequence length="314" mass="34697">MAFDFGEKEKQQLDNIRAGLIDFVSGSLGGIALVYVGQPLDTIKVKMQTFPFMYKGMVNCFLQTLKTDGIIRGLYAGTVPALVANVAENSVLFAAYGGCQKVISNILDIKKVEDLTSVQNACAGFFAAFFSSLTLCPTELIKCKLQAIREVQMETKSSLSVIKKEIGPWGLTREILKEQGVRGLFTGLSSTIAREMPGYFFFFGGYEVTRELLRKPDESRNDIGWQKTMVAGAVGGSVLWLVIFPADVVKSRIQVKNLKTPALVVMKDIIRNEGISSLYNGLKPTLIRTVPATATLFVTYEYTKKIMLDFFENS</sequence>
<dbReference type="Proteomes" id="UP001177670">
    <property type="component" value="Unassembled WGS sequence"/>
</dbReference>
<dbReference type="GO" id="GO:1990575">
    <property type="term" value="P:mitochondrial L-ornithine transmembrane transport"/>
    <property type="evidence" value="ECO:0007669"/>
    <property type="project" value="TreeGrafter"/>
</dbReference>
<keyword evidence="5" id="KW-0677">Repeat</keyword>
<evidence type="ECO:0000256" key="9">
    <source>
        <dbReference type="PROSITE-ProRule" id="PRU00282"/>
    </source>
</evidence>
<organism evidence="11 12">
    <name type="scientific">Melipona bicolor</name>
    <dbReference type="NCBI Taxonomy" id="60889"/>
    <lineage>
        <taxon>Eukaryota</taxon>
        <taxon>Metazoa</taxon>
        <taxon>Ecdysozoa</taxon>
        <taxon>Arthropoda</taxon>
        <taxon>Hexapoda</taxon>
        <taxon>Insecta</taxon>
        <taxon>Pterygota</taxon>
        <taxon>Neoptera</taxon>
        <taxon>Endopterygota</taxon>
        <taxon>Hymenoptera</taxon>
        <taxon>Apocrita</taxon>
        <taxon>Aculeata</taxon>
        <taxon>Apoidea</taxon>
        <taxon>Anthophila</taxon>
        <taxon>Apidae</taxon>
        <taxon>Melipona</taxon>
    </lineage>
</organism>
<dbReference type="GO" id="GO:0031966">
    <property type="term" value="C:mitochondrial membrane"/>
    <property type="evidence" value="ECO:0007669"/>
    <property type="project" value="UniProtKB-SubCell"/>
</dbReference>
<dbReference type="InterPro" id="IPR018108">
    <property type="entry name" value="MCP_transmembrane"/>
</dbReference>
<evidence type="ECO:0008006" key="13">
    <source>
        <dbReference type="Google" id="ProtNLM"/>
    </source>
</evidence>
<dbReference type="AlphaFoldDB" id="A0AA40G4R0"/>
<dbReference type="InterPro" id="IPR050567">
    <property type="entry name" value="Mitochondrial_Carrier"/>
</dbReference>
<dbReference type="EMBL" id="JAHYIQ010000006">
    <property type="protein sequence ID" value="KAK1130956.1"/>
    <property type="molecule type" value="Genomic_DNA"/>
</dbReference>
<keyword evidence="4 9" id="KW-0812">Transmembrane</keyword>
<evidence type="ECO:0000256" key="7">
    <source>
        <dbReference type="ARBA" id="ARBA00023128"/>
    </source>
</evidence>
<dbReference type="SUPFAM" id="SSF103506">
    <property type="entry name" value="Mitochondrial carrier"/>
    <property type="match status" value="1"/>
</dbReference>
<keyword evidence="8 9" id="KW-0472">Membrane</keyword>
<evidence type="ECO:0000256" key="3">
    <source>
        <dbReference type="ARBA" id="ARBA00022448"/>
    </source>
</evidence>
<keyword evidence="3 10" id="KW-0813">Transport</keyword>
<feature type="repeat" description="Solcar" evidence="9">
    <location>
        <begin position="115"/>
        <end position="212"/>
    </location>
</feature>
<feature type="repeat" description="Solcar" evidence="9">
    <location>
        <begin position="223"/>
        <end position="306"/>
    </location>
</feature>
<accession>A0AA40G4R0</accession>
<dbReference type="PANTHER" id="PTHR45624">
    <property type="entry name" value="MITOCHONDRIAL BASIC AMINO ACIDS TRANSPORTER-RELATED"/>
    <property type="match status" value="1"/>
</dbReference>
<evidence type="ECO:0000256" key="10">
    <source>
        <dbReference type="RuleBase" id="RU000488"/>
    </source>
</evidence>
<dbReference type="FunFam" id="1.50.40.10:FF:000146">
    <property type="entry name" value="Uncharacterized protein, isoform B"/>
    <property type="match status" value="1"/>
</dbReference>
<keyword evidence="7" id="KW-0496">Mitochondrion</keyword>
<evidence type="ECO:0000256" key="4">
    <source>
        <dbReference type="ARBA" id="ARBA00022692"/>
    </source>
</evidence>
<comment type="similarity">
    <text evidence="2 10">Belongs to the mitochondrial carrier (TC 2.A.29) family.</text>
</comment>
<evidence type="ECO:0000256" key="5">
    <source>
        <dbReference type="ARBA" id="ARBA00022737"/>
    </source>
</evidence>
<dbReference type="PANTHER" id="PTHR45624:SF12">
    <property type="entry name" value="MITOCHONDRIAL ORNITHINE TRANSPORTER 1"/>
    <property type="match status" value="1"/>
</dbReference>
<dbReference type="GO" id="GO:0000064">
    <property type="term" value="F:L-ornithine transmembrane transporter activity"/>
    <property type="evidence" value="ECO:0007669"/>
    <property type="project" value="TreeGrafter"/>
</dbReference>
<protein>
    <recommendedName>
        <fullName evidence="13">Mitochondrial ornithine transporter 1</fullName>
    </recommendedName>
</protein>
<dbReference type="Gene3D" id="1.50.40.10">
    <property type="entry name" value="Mitochondrial carrier domain"/>
    <property type="match status" value="1"/>
</dbReference>
<keyword evidence="12" id="KW-1185">Reference proteome</keyword>
<name>A0AA40G4R0_9HYME</name>
<proteinExistence type="inferred from homology"/>
<evidence type="ECO:0000256" key="6">
    <source>
        <dbReference type="ARBA" id="ARBA00022989"/>
    </source>
</evidence>